<evidence type="ECO:0000313" key="3">
    <source>
        <dbReference type="Proteomes" id="UP001566132"/>
    </source>
</evidence>
<evidence type="ECO:0000256" key="1">
    <source>
        <dbReference type="SAM" id="Phobius"/>
    </source>
</evidence>
<dbReference type="Proteomes" id="UP001566132">
    <property type="component" value="Unassembled WGS sequence"/>
</dbReference>
<comment type="caution">
    <text evidence="2">The sequence shown here is derived from an EMBL/GenBank/DDBJ whole genome shotgun (WGS) entry which is preliminary data.</text>
</comment>
<gene>
    <name evidence="2" type="ORF">ABEB36_000432</name>
</gene>
<keyword evidence="1" id="KW-0812">Transmembrane</keyword>
<sequence length="214" mass="23161">MVEQFLLECPHTWQRRHWVLVVVPSQFPADSYIKDNTDFVGHARTMSGGGLLFVLFLDAGDKALSLASPSASESSPSEHRGEYLFLVGIVEGDLREVVHSTLLIGVGTLIVPVASTRGRSGSFTSNSVMFCGRTVPALVFFLVFIVFIDSTAAIFLLGDLLLVEATVAGIGKAFCVLRFDMVSDGGKAQALTLLVCLLGHFGELVTSKECDWFK</sequence>
<keyword evidence="3" id="KW-1185">Reference proteome</keyword>
<protein>
    <submittedName>
        <fullName evidence="2">Uncharacterized protein</fullName>
    </submittedName>
</protein>
<feature type="transmembrane region" description="Helical" evidence="1">
    <location>
        <begin position="97"/>
        <end position="115"/>
    </location>
</feature>
<feature type="transmembrane region" description="Helical" evidence="1">
    <location>
        <begin position="127"/>
        <end position="148"/>
    </location>
</feature>
<dbReference type="EMBL" id="JBDJPC010000001">
    <property type="protein sequence ID" value="KAL1516525.1"/>
    <property type="molecule type" value="Genomic_DNA"/>
</dbReference>
<name>A0ABD1FB61_HYPHA</name>
<evidence type="ECO:0000313" key="2">
    <source>
        <dbReference type="EMBL" id="KAL1516525.1"/>
    </source>
</evidence>
<dbReference type="AlphaFoldDB" id="A0ABD1FB61"/>
<keyword evidence="1" id="KW-1133">Transmembrane helix</keyword>
<proteinExistence type="predicted"/>
<accession>A0ABD1FB61</accession>
<organism evidence="2 3">
    <name type="scientific">Hypothenemus hampei</name>
    <name type="common">Coffee berry borer</name>
    <dbReference type="NCBI Taxonomy" id="57062"/>
    <lineage>
        <taxon>Eukaryota</taxon>
        <taxon>Metazoa</taxon>
        <taxon>Ecdysozoa</taxon>
        <taxon>Arthropoda</taxon>
        <taxon>Hexapoda</taxon>
        <taxon>Insecta</taxon>
        <taxon>Pterygota</taxon>
        <taxon>Neoptera</taxon>
        <taxon>Endopterygota</taxon>
        <taxon>Coleoptera</taxon>
        <taxon>Polyphaga</taxon>
        <taxon>Cucujiformia</taxon>
        <taxon>Curculionidae</taxon>
        <taxon>Scolytinae</taxon>
        <taxon>Hypothenemus</taxon>
    </lineage>
</organism>
<keyword evidence="1" id="KW-0472">Membrane</keyword>
<reference evidence="2 3" key="1">
    <citation type="submission" date="2024-05" db="EMBL/GenBank/DDBJ databases">
        <title>Genetic variation in Jamaican populations of the coffee berry borer (Hypothenemus hampei).</title>
        <authorList>
            <person name="Errbii M."/>
            <person name="Myrie A."/>
        </authorList>
    </citation>
    <scope>NUCLEOTIDE SEQUENCE [LARGE SCALE GENOMIC DNA]</scope>
    <source>
        <strain evidence="2">JA-Hopewell-2020-01-JO</strain>
        <tissue evidence="2">Whole body</tissue>
    </source>
</reference>